<proteinExistence type="predicted"/>
<protein>
    <submittedName>
        <fullName evidence="2">Uncharacterized protein</fullName>
    </submittedName>
</protein>
<accession>A0A0A0KZD8</accession>
<feature type="region of interest" description="Disordered" evidence="1">
    <location>
        <begin position="1"/>
        <end position="20"/>
    </location>
</feature>
<sequence length="60" mass="6571">MDKTTEPTRSKATKGRLPPKRGSIKLKIISKLYAVVIGFASKLAGRQNKKSVDQATTEEP</sequence>
<evidence type="ECO:0000313" key="2">
    <source>
        <dbReference type="EMBL" id="KGN54189.1"/>
    </source>
</evidence>
<dbReference type="EMBL" id="CM002925">
    <property type="protein sequence ID" value="KGN54189.1"/>
    <property type="molecule type" value="Genomic_DNA"/>
</dbReference>
<reference evidence="2 3" key="4">
    <citation type="journal article" date="2011" name="BMC Genomics">
        <title>RNA-Seq improves annotation of protein-coding genes in the cucumber genome.</title>
        <authorList>
            <person name="Li Z."/>
            <person name="Zhang Z."/>
            <person name="Yan P."/>
            <person name="Huang S."/>
            <person name="Fei Z."/>
            <person name="Lin K."/>
        </authorList>
    </citation>
    <scope>NUCLEOTIDE SEQUENCE [LARGE SCALE GENOMIC DNA]</scope>
    <source>
        <strain evidence="3">cv. 9930</strain>
    </source>
</reference>
<dbReference type="Proteomes" id="UP000029981">
    <property type="component" value="Chromosome 4"/>
</dbReference>
<organism evidence="2 3">
    <name type="scientific">Cucumis sativus</name>
    <name type="common">Cucumber</name>
    <dbReference type="NCBI Taxonomy" id="3659"/>
    <lineage>
        <taxon>Eukaryota</taxon>
        <taxon>Viridiplantae</taxon>
        <taxon>Streptophyta</taxon>
        <taxon>Embryophyta</taxon>
        <taxon>Tracheophyta</taxon>
        <taxon>Spermatophyta</taxon>
        <taxon>Magnoliopsida</taxon>
        <taxon>eudicotyledons</taxon>
        <taxon>Gunneridae</taxon>
        <taxon>Pentapetalae</taxon>
        <taxon>rosids</taxon>
        <taxon>fabids</taxon>
        <taxon>Cucurbitales</taxon>
        <taxon>Cucurbitaceae</taxon>
        <taxon>Benincaseae</taxon>
        <taxon>Cucumis</taxon>
    </lineage>
</organism>
<reference evidence="2 3" key="1">
    <citation type="journal article" date="2009" name="Nat. Genet.">
        <title>The genome of the cucumber, Cucumis sativus L.</title>
        <authorList>
            <person name="Huang S."/>
            <person name="Li R."/>
            <person name="Zhang Z."/>
            <person name="Li L."/>
            <person name="Gu X."/>
            <person name="Fan W."/>
            <person name="Lucas W.J."/>
            <person name="Wang X."/>
            <person name="Xie B."/>
            <person name="Ni P."/>
            <person name="Ren Y."/>
            <person name="Zhu H."/>
            <person name="Li J."/>
            <person name="Lin K."/>
            <person name="Jin W."/>
            <person name="Fei Z."/>
            <person name="Li G."/>
            <person name="Staub J."/>
            <person name="Kilian A."/>
            <person name="van der Vossen E.A."/>
            <person name="Wu Y."/>
            <person name="Guo J."/>
            <person name="He J."/>
            <person name="Jia Z."/>
            <person name="Ren Y."/>
            <person name="Tian G."/>
            <person name="Lu Y."/>
            <person name="Ruan J."/>
            <person name="Qian W."/>
            <person name="Wang M."/>
            <person name="Huang Q."/>
            <person name="Li B."/>
            <person name="Xuan Z."/>
            <person name="Cao J."/>
            <person name="Asan"/>
            <person name="Wu Z."/>
            <person name="Zhang J."/>
            <person name="Cai Q."/>
            <person name="Bai Y."/>
            <person name="Zhao B."/>
            <person name="Han Y."/>
            <person name="Li Y."/>
            <person name="Li X."/>
            <person name="Wang S."/>
            <person name="Shi Q."/>
            <person name="Liu S."/>
            <person name="Cho W.K."/>
            <person name="Kim J.Y."/>
            <person name="Xu Y."/>
            <person name="Heller-Uszynska K."/>
            <person name="Miao H."/>
            <person name="Cheng Z."/>
            <person name="Zhang S."/>
            <person name="Wu J."/>
            <person name="Yang Y."/>
            <person name="Kang H."/>
            <person name="Li M."/>
            <person name="Liang H."/>
            <person name="Ren X."/>
            <person name="Shi Z."/>
            <person name="Wen M."/>
            <person name="Jian M."/>
            <person name="Yang H."/>
            <person name="Zhang G."/>
            <person name="Yang Z."/>
            <person name="Chen R."/>
            <person name="Liu S."/>
            <person name="Li J."/>
            <person name="Ma L."/>
            <person name="Liu H."/>
            <person name="Zhou Y."/>
            <person name="Zhao J."/>
            <person name="Fang X."/>
            <person name="Li G."/>
            <person name="Fang L."/>
            <person name="Li Y."/>
            <person name="Liu D."/>
            <person name="Zheng H."/>
            <person name="Zhang Y."/>
            <person name="Qin N."/>
            <person name="Li Z."/>
            <person name="Yang G."/>
            <person name="Yang S."/>
            <person name="Bolund L."/>
            <person name="Kristiansen K."/>
            <person name="Zheng H."/>
            <person name="Li S."/>
            <person name="Zhang X."/>
            <person name="Yang H."/>
            <person name="Wang J."/>
            <person name="Sun R."/>
            <person name="Zhang B."/>
            <person name="Jiang S."/>
            <person name="Wang J."/>
            <person name="Du Y."/>
            <person name="Li S."/>
        </authorList>
    </citation>
    <scope>NUCLEOTIDE SEQUENCE [LARGE SCALE GENOMIC DNA]</scope>
    <source>
        <strain evidence="3">cv. 9930</strain>
    </source>
</reference>
<dbReference type="AlphaFoldDB" id="A0A0A0KZD8"/>
<reference evidence="2 3" key="3">
    <citation type="journal article" date="2010" name="BMC Genomics">
        <title>Transcriptome sequencing and comparative analysis of cucumber flowers with different sex types.</title>
        <authorList>
            <person name="Guo S."/>
            <person name="Zheng Y."/>
            <person name="Joung J.G."/>
            <person name="Liu S."/>
            <person name="Zhang Z."/>
            <person name="Crasta O.R."/>
            <person name="Sobral B.W."/>
            <person name="Xu Y."/>
            <person name="Huang S."/>
            <person name="Fei Z."/>
        </authorList>
    </citation>
    <scope>NUCLEOTIDE SEQUENCE [LARGE SCALE GENOMIC DNA]</scope>
    <source>
        <strain evidence="3">cv. 9930</strain>
    </source>
</reference>
<keyword evidence="3" id="KW-1185">Reference proteome</keyword>
<dbReference type="Gramene" id="KGN54189">
    <property type="protein sequence ID" value="KGN54189"/>
    <property type="gene ID" value="Csa_4G292990"/>
</dbReference>
<evidence type="ECO:0000313" key="3">
    <source>
        <dbReference type="Proteomes" id="UP000029981"/>
    </source>
</evidence>
<name>A0A0A0KZD8_CUCSA</name>
<gene>
    <name evidence="2" type="ORF">Csa_4G292990</name>
</gene>
<reference evidence="2 3" key="2">
    <citation type="journal article" date="2009" name="PLoS ONE">
        <title>An integrated genetic and cytogenetic map of the cucumber genome.</title>
        <authorList>
            <person name="Ren Y."/>
            <person name="Zhang Z."/>
            <person name="Liu J."/>
            <person name="Staub J.E."/>
            <person name="Han Y."/>
            <person name="Cheng Z."/>
            <person name="Li X."/>
            <person name="Lu J."/>
            <person name="Miao H."/>
            <person name="Kang H."/>
            <person name="Xie B."/>
            <person name="Gu X."/>
            <person name="Wang X."/>
            <person name="Du Y."/>
            <person name="Jin W."/>
            <person name="Huang S."/>
        </authorList>
    </citation>
    <scope>NUCLEOTIDE SEQUENCE [LARGE SCALE GENOMIC DNA]</scope>
    <source>
        <strain evidence="3">cv. 9930</strain>
    </source>
</reference>
<evidence type="ECO:0000256" key="1">
    <source>
        <dbReference type="SAM" id="MobiDB-lite"/>
    </source>
</evidence>
<feature type="compositionally biased region" description="Basic residues" evidence="1">
    <location>
        <begin position="11"/>
        <end position="20"/>
    </location>
</feature>